<sequence>MALAQKNERIDLRIEDSQKDLLVYAASLRHQKLSAFVLASALREAEDLVADKAHFQLPQAQWKAFCIALDRPAKEIPALKKLFQGRSIFHE</sequence>
<accession>A0A410P792</accession>
<evidence type="ECO:0000256" key="5">
    <source>
        <dbReference type="ARBA" id="ARBA00023163"/>
    </source>
</evidence>
<dbReference type="PANTHER" id="PTHR35401">
    <property type="entry name" value="COPG FAMILY HELIX-TURN-HELIX PROTEIN-RELATED-RELATED"/>
    <property type="match status" value="1"/>
</dbReference>
<dbReference type="Pfam" id="PF08681">
    <property type="entry name" value="TacA1"/>
    <property type="match status" value="1"/>
</dbReference>
<dbReference type="Gene3D" id="1.20.5.780">
    <property type="entry name" value="Single helix bin"/>
    <property type="match status" value="1"/>
</dbReference>
<evidence type="ECO:0000256" key="2">
    <source>
        <dbReference type="ARBA" id="ARBA00022649"/>
    </source>
</evidence>
<dbReference type="InterPro" id="IPR014795">
    <property type="entry name" value="TacA_1-like"/>
</dbReference>
<evidence type="ECO:0000256" key="1">
    <source>
        <dbReference type="ARBA" id="ARBA00022491"/>
    </source>
</evidence>
<proteinExistence type="inferred from homology"/>
<reference evidence="7 8" key="1">
    <citation type="submission" date="2017-01" db="EMBL/GenBank/DDBJ databases">
        <title>First insights into the biology of 'candidatus Vampirococcus archaeovorus'.</title>
        <authorList>
            <person name="Kizina J."/>
            <person name="Jordan S."/>
            <person name="Stueber K."/>
            <person name="Reinhardt R."/>
            <person name="Harder J."/>
        </authorList>
    </citation>
    <scope>NUCLEOTIDE SEQUENCE [LARGE SCALE GENOMIC DNA]</scope>
    <source>
        <strain evidence="7 8">LiM</strain>
    </source>
</reference>
<keyword evidence="1" id="KW-0678">Repressor</keyword>
<dbReference type="GO" id="GO:0006355">
    <property type="term" value="P:regulation of DNA-templated transcription"/>
    <property type="evidence" value="ECO:0007669"/>
    <property type="project" value="InterPro"/>
</dbReference>
<organism evidence="7 8">
    <name type="scientific">Velamenicoccus archaeovorus</name>
    <dbReference type="NCBI Taxonomy" id="1930593"/>
    <lineage>
        <taxon>Bacteria</taxon>
        <taxon>Pseudomonadati</taxon>
        <taxon>Candidatus Omnitrophota</taxon>
        <taxon>Candidatus Velamenicoccus</taxon>
    </lineage>
</organism>
<comment type="similarity">
    <text evidence="6">Belongs to the TacA antitoxin family.</text>
</comment>
<evidence type="ECO:0000313" key="8">
    <source>
        <dbReference type="Proteomes" id="UP000287243"/>
    </source>
</evidence>
<keyword evidence="2" id="KW-1277">Toxin-antitoxin system</keyword>
<dbReference type="KEGG" id="vai:BU251_02575"/>
<evidence type="ECO:0000256" key="6">
    <source>
        <dbReference type="ARBA" id="ARBA00049988"/>
    </source>
</evidence>
<keyword evidence="8" id="KW-1185">Reference proteome</keyword>
<keyword evidence="4" id="KW-0238">DNA-binding</keyword>
<keyword evidence="3" id="KW-0805">Transcription regulation</keyword>
<dbReference type="InterPro" id="IPR010985">
    <property type="entry name" value="Ribbon_hlx_hlx"/>
</dbReference>
<keyword evidence="5" id="KW-0804">Transcription</keyword>
<dbReference type="PANTHER" id="PTHR35401:SF1">
    <property type="entry name" value="CYTOPLASMIC PROTEIN"/>
    <property type="match status" value="1"/>
</dbReference>
<gene>
    <name evidence="7" type="ORF">BU251_02575</name>
</gene>
<evidence type="ECO:0000256" key="4">
    <source>
        <dbReference type="ARBA" id="ARBA00023125"/>
    </source>
</evidence>
<dbReference type="GO" id="GO:0003677">
    <property type="term" value="F:DNA binding"/>
    <property type="evidence" value="ECO:0007669"/>
    <property type="project" value="UniProtKB-KW"/>
</dbReference>
<name>A0A410P792_VELA1</name>
<evidence type="ECO:0000256" key="3">
    <source>
        <dbReference type="ARBA" id="ARBA00023015"/>
    </source>
</evidence>
<protein>
    <recommendedName>
        <fullName evidence="9">DUF1778 domain-containing protein</fullName>
    </recommendedName>
</protein>
<dbReference type="Proteomes" id="UP000287243">
    <property type="component" value="Chromosome"/>
</dbReference>
<evidence type="ECO:0000313" key="7">
    <source>
        <dbReference type="EMBL" id="QAT17992.1"/>
    </source>
</evidence>
<dbReference type="AlphaFoldDB" id="A0A410P792"/>
<dbReference type="SUPFAM" id="SSF47598">
    <property type="entry name" value="Ribbon-helix-helix"/>
    <property type="match status" value="1"/>
</dbReference>
<evidence type="ECO:0008006" key="9">
    <source>
        <dbReference type="Google" id="ProtNLM"/>
    </source>
</evidence>
<dbReference type="EMBL" id="CP019384">
    <property type="protein sequence ID" value="QAT17992.1"/>
    <property type="molecule type" value="Genomic_DNA"/>
</dbReference>